<dbReference type="PROSITE" id="PS51192">
    <property type="entry name" value="HELICASE_ATP_BIND_1"/>
    <property type="match status" value="1"/>
</dbReference>
<dbReference type="Pfam" id="PF24580">
    <property type="entry name" value="DUF7607"/>
    <property type="match status" value="1"/>
</dbReference>
<feature type="region of interest" description="Disordered" evidence="10">
    <location>
        <begin position="1501"/>
        <end position="1537"/>
    </location>
</feature>
<dbReference type="GO" id="GO:0004386">
    <property type="term" value="F:helicase activity"/>
    <property type="evidence" value="ECO:0007669"/>
    <property type="project" value="UniProtKB-KW"/>
</dbReference>
<dbReference type="Pfam" id="PF00271">
    <property type="entry name" value="Helicase_C"/>
    <property type="match status" value="1"/>
</dbReference>
<comment type="caution">
    <text evidence="13">The sequence shown here is derived from an EMBL/GenBank/DDBJ whole genome shotgun (WGS) entry which is preliminary data.</text>
</comment>
<evidence type="ECO:0000256" key="2">
    <source>
        <dbReference type="ARBA" id="ARBA00007025"/>
    </source>
</evidence>
<keyword evidence="6" id="KW-0067">ATP-binding</keyword>
<dbReference type="SUPFAM" id="SSF52540">
    <property type="entry name" value="P-loop containing nucleoside triphosphate hydrolases"/>
    <property type="match status" value="2"/>
</dbReference>
<dbReference type="SMART" id="SM00487">
    <property type="entry name" value="DEXDc"/>
    <property type="match status" value="1"/>
</dbReference>
<evidence type="ECO:0000256" key="3">
    <source>
        <dbReference type="ARBA" id="ARBA00022741"/>
    </source>
</evidence>
<evidence type="ECO:0000256" key="6">
    <source>
        <dbReference type="ARBA" id="ARBA00022840"/>
    </source>
</evidence>
<feature type="region of interest" description="Disordered" evidence="10">
    <location>
        <begin position="576"/>
        <end position="596"/>
    </location>
</feature>
<evidence type="ECO:0000256" key="10">
    <source>
        <dbReference type="SAM" id="MobiDB-lite"/>
    </source>
</evidence>
<feature type="compositionally biased region" description="Polar residues" evidence="10">
    <location>
        <begin position="1562"/>
        <end position="1577"/>
    </location>
</feature>
<feature type="compositionally biased region" description="Polar residues" evidence="10">
    <location>
        <begin position="495"/>
        <end position="505"/>
    </location>
</feature>
<dbReference type="GO" id="GO:0016887">
    <property type="term" value="F:ATP hydrolysis activity"/>
    <property type="evidence" value="ECO:0007669"/>
    <property type="project" value="InterPro"/>
</dbReference>
<dbReference type="CDD" id="cd18793">
    <property type="entry name" value="SF2_C_SNF"/>
    <property type="match status" value="1"/>
</dbReference>
<dbReference type="OrthoDB" id="2020972at2759"/>
<evidence type="ECO:0000256" key="1">
    <source>
        <dbReference type="ARBA" id="ARBA00004123"/>
    </source>
</evidence>
<dbReference type="InterPro" id="IPR049730">
    <property type="entry name" value="SNF2/RAD54-like_C"/>
</dbReference>
<dbReference type="Proteomes" id="UP000237481">
    <property type="component" value="Unassembled WGS sequence"/>
</dbReference>
<evidence type="ECO:0000256" key="8">
    <source>
        <dbReference type="ARBA" id="ARBA00023242"/>
    </source>
</evidence>
<feature type="compositionally biased region" description="Polar residues" evidence="10">
    <location>
        <begin position="582"/>
        <end position="596"/>
    </location>
</feature>
<keyword evidence="5" id="KW-0347">Helicase</keyword>
<dbReference type="Pfam" id="PF00176">
    <property type="entry name" value="SNF2-rel_dom"/>
    <property type="match status" value="1"/>
</dbReference>
<dbReference type="InterPro" id="IPR056026">
    <property type="entry name" value="DUF7607"/>
</dbReference>
<dbReference type="SMART" id="SM00490">
    <property type="entry name" value="HELICc"/>
    <property type="match status" value="1"/>
</dbReference>
<accession>A0A2S4KX45</accession>
<evidence type="ECO:0000259" key="11">
    <source>
        <dbReference type="PROSITE" id="PS51192"/>
    </source>
</evidence>
<dbReference type="GO" id="GO:0003677">
    <property type="term" value="F:DNA binding"/>
    <property type="evidence" value="ECO:0007669"/>
    <property type="project" value="UniProtKB-KW"/>
</dbReference>
<reference evidence="13 14" key="1">
    <citation type="submission" date="2018-01" db="EMBL/GenBank/DDBJ databases">
        <title>Harnessing the power of phylogenomics to disentangle the directionality and signatures of interkingdom host jumping in the parasitic fungal genus Tolypocladium.</title>
        <authorList>
            <person name="Quandt C.A."/>
            <person name="Patterson W."/>
            <person name="Spatafora J.W."/>
        </authorList>
    </citation>
    <scope>NUCLEOTIDE SEQUENCE [LARGE SCALE GENOMIC DNA]</scope>
    <source>
        <strain evidence="13 14">NRBC 100945</strain>
    </source>
</reference>
<organism evidence="13 14">
    <name type="scientific">Tolypocladium paradoxum</name>
    <dbReference type="NCBI Taxonomy" id="94208"/>
    <lineage>
        <taxon>Eukaryota</taxon>
        <taxon>Fungi</taxon>
        <taxon>Dikarya</taxon>
        <taxon>Ascomycota</taxon>
        <taxon>Pezizomycotina</taxon>
        <taxon>Sordariomycetes</taxon>
        <taxon>Hypocreomycetidae</taxon>
        <taxon>Hypocreales</taxon>
        <taxon>Ophiocordycipitaceae</taxon>
        <taxon>Tolypocladium</taxon>
    </lineage>
</organism>
<feature type="domain" description="Helicase ATP-binding" evidence="11">
    <location>
        <begin position="873"/>
        <end position="1061"/>
    </location>
</feature>
<feature type="region of interest" description="Disordered" evidence="10">
    <location>
        <begin position="759"/>
        <end position="789"/>
    </location>
</feature>
<proteinExistence type="inferred from homology"/>
<evidence type="ECO:0000256" key="9">
    <source>
        <dbReference type="SAM" id="Coils"/>
    </source>
</evidence>
<evidence type="ECO:0000256" key="5">
    <source>
        <dbReference type="ARBA" id="ARBA00022806"/>
    </source>
</evidence>
<evidence type="ECO:0000256" key="4">
    <source>
        <dbReference type="ARBA" id="ARBA00022801"/>
    </source>
</evidence>
<protein>
    <submittedName>
        <fullName evidence="13">Protein CHROMATIN REMODELING 20</fullName>
    </submittedName>
</protein>
<dbReference type="PANTHER" id="PTHR45797:SF1">
    <property type="entry name" value="HELICASE ARIP4"/>
    <property type="match status" value="1"/>
</dbReference>
<dbReference type="InterPro" id="IPR027417">
    <property type="entry name" value="P-loop_NTPase"/>
</dbReference>
<dbReference type="InterPro" id="IPR038718">
    <property type="entry name" value="SNF2-like_sf"/>
</dbReference>
<feature type="region of interest" description="Disordered" evidence="10">
    <location>
        <begin position="101"/>
        <end position="142"/>
    </location>
</feature>
<sequence length="1816" mass="203427">MEGVRHHDPFLWDVEAVSEKLCSLDRPCTRDPAALAAKIREEEMDGHALLTFEFVCSRQELFESLNIRLAGHKAALGRALVSLRSKSPAFRQWKIEFAKEQSEDTADLPDTDLHGRTTGLQHAHATNSENSNGSASQQLEDDQTADLKRKLDVLQGESRVAQMPESSTPAKSQEISISKAHGDSAETGPDGAKSAKRMRVAPTQLSSKVVNSLPLPIATEADGVNNAAALDDDDEGGFPWERAAPQAYLGKGVIAMAAIKSSDDVLTTQIQEDEEGAFATTFPVRLPAGWRLIANRAMRRLLVKNGHTEALLAQGLVAMRSPTPSEEGDEIFELFDLPDSLDEETLREIEAERADMENAATQQQFVTRERVEEVLQNAIDDHKTKWEESKLPRHQRKAHKIWTDARKKGTRNKQVLQARHRAKMYDDRIKKLSAEILGETWAKESEVRLQARCLEQSLEDKFHNVWLADMLESRVEPPKPASVLVPQRPAVRRPQSPTGSEVLTSSDEDDLVVPDDEDETMGNGDLLAVDDDASVYQPSPMKVESPMYEYMDLTQVETPEELPREHRHVSVIDLTTPVKPGSNVQGLSTPNDKASSTAVDAASPAEESFDVEQIGKQPPSHWAKLGDRSRLLICVLWKLGHTRRTWVFEAARDASLPELYELSVRQQLKSGVKDVAELQTPGPRTMAFDITRLFLCYIKVKHCKESRIATPNGKDRERLVNGKSSHWSEFYDFVNKIAPDFPVESQILRTDAFDDDLGDLGDLDDAEDDDALPGTQDTPSRSRKNAPREIIQNKEAVDLRERERLRLEEQEARRLKLRAAFDTSGSMPRDKFRLIINEAKQDDQPFIYINEETGKRIKDHQIDGVRFIWNQIILDSDVRQGCLLAHTMGLGKTMQVITFLVAIQEAVKSADPSVTAQIPKDLRESKALVLCPAGLVDNWMDELLLWTPGGLLGALRKVESQMPRDERRLAVQSWADEGGILVVGYKMLQKVLQDDEDLEETLINGPNIVIADEAHVLKSPSAKVHLVCSRFKANCRIALTGSPLANNVEEYYSMIDWVAPNYLGPLGEFRDIYATPIQQGLWGDSMGFEKRRALKMLQVLKETVAPKVHRATIKSCLKEDLPPKHEFVLCIPPTRMQQRLYEVYVSGIQGEYQGTKKLPQTRVFSIVNDLLLLCNHPRCFRQKVLGVRQKALEVRQGRDGEEGKPPYLPETLISASLKETNAHDLDNPALSGKAELLLLVLDEARRVHDKVLVFSQSLPTLDYLLNLLKMQKRRVCRLDGSTQIGKRQDMIKNFNVDDQEVYLISTNAGGVGLNIQGANRVVIFDFKWNPVQEQQAIGRAYRIGQEKTVFVYRFVVAGTFEEDLQNKAVFKMQLASRVVDKKNPVSWSKRLGSLLHSINPVRAKSLEEFAGKDVILDKLINYKNNGEAIRYIVSTDTFEEEDLTVNLTAEERRDAEDMVKLNRLRVTDPKEYERQREEEQKLLYQQRVNVVHQYNQSQLQQIQAAPSVPPTQGEPYALPNRTTDGASDEPGSSFATANRPLVSSLMPQLQTAAAVSQVAGTYSSSQGNSVPRQTSTAPLPRAGANTYFGKETQPDAPSTPNARSTQPVPTTPVATSLSATSIFSPPRRSQAKDAFERSLSSTVEFLQHARWPGVAGDRQMIARNIAAAIDKVRKDSAYGFVLDDHHWRLLDEFLTHEKRFALATVAGHFTASYLALANKQELQRRVAVLNSLSQPAFEAQLASGMKAPDPENANDESKNLRNIQRSSAHVEIRSRHAIEDMAVMRQAADKRRQRSIELPTWANRALEGGRDGYNRG</sequence>
<comment type="subcellular location">
    <subcellularLocation>
        <location evidence="1">Nucleus</location>
    </subcellularLocation>
</comment>
<evidence type="ECO:0000313" key="14">
    <source>
        <dbReference type="Proteomes" id="UP000237481"/>
    </source>
</evidence>
<evidence type="ECO:0000259" key="12">
    <source>
        <dbReference type="PROSITE" id="PS51194"/>
    </source>
</evidence>
<dbReference type="InterPro" id="IPR014001">
    <property type="entry name" value="Helicase_ATP-bd"/>
</dbReference>
<dbReference type="Gene3D" id="3.40.50.300">
    <property type="entry name" value="P-loop containing nucleotide triphosphate hydrolases"/>
    <property type="match status" value="1"/>
</dbReference>
<keyword evidence="8" id="KW-0539">Nucleus</keyword>
<feature type="compositionally biased region" description="Acidic residues" evidence="10">
    <location>
        <begin position="759"/>
        <end position="771"/>
    </location>
</feature>
<feature type="domain" description="Helicase C-terminal" evidence="12">
    <location>
        <begin position="1233"/>
        <end position="1386"/>
    </location>
</feature>
<dbReference type="GO" id="GO:0005634">
    <property type="term" value="C:nucleus"/>
    <property type="evidence" value="ECO:0007669"/>
    <property type="project" value="UniProtKB-SubCell"/>
</dbReference>
<dbReference type="PROSITE" id="PS51194">
    <property type="entry name" value="HELICASE_CTER"/>
    <property type="match status" value="1"/>
</dbReference>
<dbReference type="InterPro" id="IPR044574">
    <property type="entry name" value="ARIP4-like"/>
</dbReference>
<feature type="coiled-coil region" evidence="9">
    <location>
        <begin position="793"/>
        <end position="820"/>
    </location>
</feature>
<dbReference type="EMBL" id="PKSG01000490">
    <property type="protein sequence ID" value="POR34753.1"/>
    <property type="molecule type" value="Genomic_DNA"/>
</dbReference>
<evidence type="ECO:0000256" key="7">
    <source>
        <dbReference type="ARBA" id="ARBA00023125"/>
    </source>
</evidence>
<keyword evidence="3" id="KW-0547">Nucleotide-binding</keyword>
<feature type="region of interest" description="Disordered" evidence="10">
    <location>
        <begin position="1562"/>
        <end position="1634"/>
    </location>
</feature>
<evidence type="ECO:0000313" key="13">
    <source>
        <dbReference type="EMBL" id="POR34753.1"/>
    </source>
</evidence>
<keyword evidence="14" id="KW-1185">Reference proteome</keyword>
<feature type="region of interest" description="Disordered" evidence="10">
    <location>
        <begin position="157"/>
        <end position="199"/>
    </location>
</feature>
<feature type="compositionally biased region" description="Polar residues" evidence="10">
    <location>
        <begin position="1595"/>
        <end position="1623"/>
    </location>
</feature>
<dbReference type="STRING" id="94208.A0A2S4KX45"/>
<dbReference type="InterPro" id="IPR000330">
    <property type="entry name" value="SNF2_N"/>
</dbReference>
<dbReference type="GO" id="GO:0005524">
    <property type="term" value="F:ATP binding"/>
    <property type="evidence" value="ECO:0007669"/>
    <property type="project" value="UniProtKB-KW"/>
</dbReference>
<comment type="similarity">
    <text evidence="2">Belongs to the SNF2/RAD54 helicase family.</text>
</comment>
<name>A0A2S4KX45_9HYPO</name>
<dbReference type="Gene3D" id="3.40.50.10810">
    <property type="entry name" value="Tandem AAA-ATPase domain"/>
    <property type="match status" value="1"/>
</dbReference>
<dbReference type="InterPro" id="IPR001650">
    <property type="entry name" value="Helicase_C-like"/>
</dbReference>
<keyword evidence="9" id="KW-0175">Coiled coil</keyword>
<keyword evidence="4" id="KW-0378">Hydrolase</keyword>
<keyword evidence="7" id="KW-0238">DNA-binding</keyword>
<dbReference type="PANTHER" id="PTHR45797">
    <property type="entry name" value="RAD54-LIKE"/>
    <property type="match status" value="1"/>
</dbReference>
<feature type="region of interest" description="Disordered" evidence="10">
    <location>
        <begin position="476"/>
        <end position="512"/>
    </location>
</feature>
<feature type="compositionally biased region" description="Polar residues" evidence="10">
    <location>
        <begin position="164"/>
        <end position="176"/>
    </location>
</feature>
<feature type="compositionally biased region" description="Polar residues" evidence="10">
    <location>
        <begin position="118"/>
        <end position="138"/>
    </location>
</feature>
<gene>
    <name evidence="13" type="ORF">TPAR_05049</name>
</gene>